<organism evidence="2 3">
    <name type="scientific">Petrolisthes manimaculis</name>
    <dbReference type="NCBI Taxonomy" id="1843537"/>
    <lineage>
        <taxon>Eukaryota</taxon>
        <taxon>Metazoa</taxon>
        <taxon>Ecdysozoa</taxon>
        <taxon>Arthropoda</taxon>
        <taxon>Crustacea</taxon>
        <taxon>Multicrustacea</taxon>
        <taxon>Malacostraca</taxon>
        <taxon>Eumalacostraca</taxon>
        <taxon>Eucarida</taxon>
        <taxon>Decapoda</taxon>
        <taxon>Pleocyemata</taxon>
        <taxon>Anomura</taxon>
        <taxon>Galatheoidea</taxon>
        <taxon>Porcellanidae</taxon>
        <taxon>Petrolisthes</taxon>
    </lineage>
</organism>
<comment type="caution">
    <text evidence="2">The sequence shown here is derived from an EMBL/GenBank/DDBJ whole genome shotgun (WGS) entry which is preliminary data.</text>
</comment>
<feature type="region of interest" description="Disordered" evidence="1">
    <location>
        <begin position="72"/>
        <end position="104"/>
    </location>
</feature>
<evidence type="ECO:0000313" key="2">
    <source>
        <dbReference type="EMBL" id="KAK4294530.1"/>
    </source>
</evidence>
<protein>
    <submittedName>
        <fullName evidence="2">Uncharacterized protein</fullName>
    </submittedName>
</protein>
<dbReference type="AlphaFoldDB" id="A0AAE1TTC8"/>
<proteinExistence type="predicted"/>
<gene>
    <name evidence="2" type="ORF">Pmani_032857</name>
</gene>
<name>A0AAE1TTC8_9EUCA</name>
<accession>A0AAE1TTC8</accession>
<keyword evidence="3" id="KW-1185">Reference proteome</keyword>
<evidence type="ECO:0000256" key="1">
    <source>
        <dbReference type="SAM" id="MobiDB-lite"/>
    </source>
</evidence>
<reference evidence="2" key="1">
    <citation type="submission" date="2023-11" db="EMBL/GenBank/DDBJ databases">
        <title>Genome assemblies of two species of porcelain crab, Petrolisthes cinctipes and Petrolisthes manimaculis (Anomura: Porcellanidae).</title>
        <authorList>
            <person name="Angst P."/>
        </authorList>
    </citation>
    <scope>NUCLEOTIDE SEQUENCE</scope>
    <source>
        <strain evidence="2">PB745_02</strain>
        <tissue evidence="2">Gill</tissue>
    </source>
</reference>
<evidence type="ECO:0000313" key="3">
    <source>
        <dbReference type="Proteomes" id="UP001292094"/>
    </source>
</evidence>
<dbReference type="EMBL" id="JAWZYT010004268">
    <property type="protein sequence ID" value="KAK4294530.1"/>
    <property type="molecule type" value="Genomic_DNA"/>
</dbReference>
<sequence>MWFWHHCTVVVTRIWQHCDRRLQEYWIGSIKGVTIQNMIHSNSPVYPLGLEPRTNTLLPHHPMKYNTPLAKVAKATRSSEPPSDDKLRTSHQILTRRHSDNNYV</sequence>
<dbReference type="Proteomes" id="UP001292094">
    <property type="component" value="Unassembled WGS sequence"/>
</dbReference>